<dbReference type="InterPro" id="IPR006175">
    <property type="entry name" value="YjgF/YER057c/UK114"/>
</dbReference>
<dbReference type="GO" id="GO:0019239">
    <property type="term" value="F:deaminase activity"/>
    <property type="evidence" value="ECO:0007669"/>
    <property type="project" value="TreeGrafter"/>
</dbReference>
<dbReference type="GO" id="GO:0005829">
    <property type="term" value="C:cytosol"/>
    <property type="evidence" value="ECO:0007669"/>
    <property type="project" value="TreeGrafter"/>
</dbReference>
<reference evidence="2" key="1">
    <citation type="submission" date="2023-04" db="EMBL/GenBank/DDBJ databases">
        <title>Candida boidinii NBRC 10035.</title>
        <authorList>
            <person name="Ichikawa N."/>
            <person name="Sato H."/>
            <person name="Tonouchi N."/>
        </authorList>
    </citation>
    <scope>NUCLEOTIDE SEQUENCE</scope>
    <source>
        <strain evidence="2">NBRC 10035</strain>
    </source>
</reference>
<dbReference type="PANTHER" id="PTHR11803">
    <property type="entry name" value="2-IMINOBUTANOATE/2-IMINOPROPANOATE DEAMINASE RIDA"/>
    <property type="match status" value="1"/>
</dbReference>
<comment type="similarity">
    <text evidence="1">Belongs to the RutC family.</text>
</comment>
<accession>A0A9W6T3N5</accession>
<gene>
    <name evidence="2" type="ORF">Cboi02_000475000</name>
</gene>
<dbReference type="AlphaFoldDB" id="A0A9W6T3N5"/>
<evidence type="ECO:0000256" key="1">
    <source>
        <dbReference type="ARBA" id="ARBA00010552"/>
    </source>
</evidence>
<dbReference type="InterPro" id="IPR035959">
    <property type="entry name" value="RutC-like_sf"/>
</dbReference>
<dbReference type="CDD" id="cd00448">
    <property type="entry name" value="YjgF_YER057c_UK114_family"/>
    <property type="match status" value="1"/>
</dbReference>
<proteinExistence type="inferred from homology"/>
<dbReference type="EMBL" id="BSXN01002030">
    <property type="protein sequence ID" value="GME75348.1"/>
    <property type="molecule type" value="Genomic_DNA"/>
</dbReference>
<keyword evidence="3" id="KW-1185">Reference proteome</keyword>
<name>A0A9W6T3N5_CANBO</name>
<evidence type="ECO:0000313" key="3">
    <source>
        <dbReference type="Proteomes" id="UP001165120"/>
    </source>
</evidence>
<sequence length="125" mass="13248">MAKILTWEDCGLPVASPILQAATITKAGLVYTSGSVGIRTDGTIPETVEEQTEIAINNLETVLKTAGTSLEGVIKVLLFVTDASLLPKVNAIYSTKFTTKPPRSAVVVKLGHPDLLVELECVAEL</sequence>
<protein>
    <submittedName>
        <fullName evidence="2">Unnamed protein product</fullName>
    </submittedName>
</protein>
<dbReference type="Pfam" id="PF01042">
    <property type="entry name" value="Ribonuc_L-PSP"/>
    <property type="match status" value="1"/>
</dbReference>
<comment type="caution">
    <text evidence="2">The sequence shown here is derived from an EMBL/GenBank/DDBJ whole genome shotgun (WGS) entry which is preliminary data.</text>
</comment>
<organism evidence="2 3">
    <name type="scientific">Candida boidinii</name>
    <name type="common">Yeast</name>
    <dbReference type="NCBI Taxonomy" id="5477"/>
    <lineage>
        <taxon>Eukaryota</taxon>
        <taxon>Fungi</taxon>
        <taxon>Dikarya</taxon>
        <taxon>Ascomycota</taxon>
        <taxon>Saccharomycotina</taxon>
        <taxon>Pichiomycetes</taxon>
        <taxon>Pichiales</taxon>
        <taxon>Pichiaceae</taxon>
        <taxon>Ogataea</taxon>
        <taxon>Ogataea/Candida clade</taxon>
    </lineage>
</organism>
<dbReference type="Proteomes" id="UP001165120">
    <property type="component" value="Unassembled WGS sequence"/>
</dbReference>
<evidence type="ECO:0000313" key="2">
    <source>
        <dbReference type="EMBL" id="GME75348.1"/>
    </source>
</evidence>
<dbReference type="Gene3D" id="3.30.1330.40">
    <property type="entry name" value="RutC-like"/>
    <property type="match status" value="1"/>
</dbReference>
<dbReference type="SUPFAM" id="SSF55298">
    <property type="entry name" value="YjgF-like"/>
    <property type="match status" value="1"/>
</dbReference>
<dbReference type="PANTHER" id="PTHR11803:SF58">
    <property type="entry name" value="PROTEIN HMF1-RELATED"/>
    <property type="match status" value="1"/>
</dbReference>